<keyword evidence="3" id="KW-1185">Reference proteome</keyword>
<dbReference type="InterPro" id="IPR005146">
    <property type="entry name" value="B3/B4_tRNA-bd"/>
</dbReference>
<dbReference type="SUPFAM" id="SSF56037">
    <property type="entry name" value="PheT/TilS domain"/>
    <property type="match status" value="1"/>
</dbReference>
<dbReference type="Gene3D" id="3.50.40.10">
    <property type="entry name" value="Phenylalanyl-trna Synthetase, Chain B, domain 3"/>
    <property type="match status" value="1"/>
</dbReference>
<dbReference type="InterPro" id="IPR020825">
    <property type="entry name" value="Phe-tRNA_synthase-like_B3/B4"/>
</dbReference>
<keyword evidence="2" id="KW-0030">Aminoacyl-tRNA synthetase</keyword>
<dbReference type="GO" id="GO:0004826">
    <property type="term" value="F:phenylalanine-tRNA ligase activity"/>
    <property type="evidence" value="ECO:0007669"/>
    <property type="project" value="InterPro"/>
</dbReference>
<organism evidence="2 3">
    <name type="scientific">Cytobacillus solani</name>
    <dbReference type="NCBI Taxonomy" id="1637975"/>
    <lineage>
        <taxon>Bacteria</taxon>
        <taxon>Bacillati</taxon>
        <taxon>Bacillota</taxon>
        <taxon>Bacilli</taxon>
        <taxon>Bacillales</taxon>
        <taxon>Bacillaceae</taxon>
        <taxon>Cytobacillus</taxon>
    </lineage>
</organism>
<reference evidence="2 3" key="1">
    <citation type="submission" date="2015-09" db="EMBL/GenBank/DDBJ databases">
        <title>Genome sequencing project for genomic taxonomy and phylogenomics of Bacillus-like bacteria.</title>
        <authorList>
            <person name="Liu B."/>
            <person name="Wang J."/>
            <person name="Zhu Y."/>
            <person name="Liu G."/>
            <person name="Chen Q."/>
            <person name="Chen Z."/>
            <person name="Lan J."/>
            <person name="Che J."/>
            <person name="Ge C."/>
            <person name="Shi H."/>
            <person name="Pan Z."/>
            <person name="Liu X."/>
        </authorList>
    </citation>
    <scope>NUCLEOTIDE SEQUENCE [LARGE SCALE GENOMIC DNA]</scope>
    <source>
        <strain evidence="2 3">FJAT-18043</strain>
    </source>
</reference>
<dbReference type="PANTHER" id="PTHR39209:SF2">
    <property type="entry name" value="CYTOPLASMIC PROTEIN"/>
    <property type="match status" value="1"/>
</dbReference>
<keyword evidence="2" id="KW-0436">Ligase</keyword>
<evidence type="ECO:0000313" key="2">
    <source>
        <dbReference type="EMBL" id="KQL18480.1"/>
    </source>
</evidence>
<gene>
    <name evidence="2" type="ORF">AN957_07805</name>
</gene>
<sequence>MEIHISPELCTLFPVFKVGVIRYQNIRVGDSPQMVKGRLQLFQESIFFDLEEKNVTDLDGIKEWRQIVKACGKDPNRYRHSAEALYRRVKKQDYLKPVNSSTDINNFFSLQYQIPIGIYDADQLNGTVEIRKGSEGEEYIGLNGRVNSLQNLILSADEKGPFGSPFVDSERTCVTEKTKNAVQIVYLRPSMSSDEASRMVESLMNMFIQVHGGDGNFEIIGC</sequence>
<proteinExistence type="predicted"/>
<comment type="caution">
    <text evidence="2">The sequence shown here is derived from an EMBL/GenBank/DDBJ whole genome shotgun (WGS) entry which is preliminary data.</text>
</comment>
<dbReference type="RefSeq" id="WP_053475048.1">
    <property type="nucleotide sequence ID" value="NZ_LJIX01000006.1"/>
</dbReference>
<evidence type="ECO:0000313" key="3">
    <source>
        <dbReference type="Proteomes" id="UP000050996"/>
    </source>
</evidence>
<name>A0A0Q3QLG9_9BACI</name>
<dbReference type="GO" id="GO:0003723">
    <property type="term" value="F:RNA binding"/>
    <property type="evidence" value="ECO:0007669"/>
    <property type="project" value="InterPro"/>
</dbReference>
<dbReference type="AlphaFoldDB" id="A0A0Q3QLG9"/>
<dbReference type="PANTHER" id="PTHR39209">
    <property type="match status" value="1"/>
</dbReference>
<feature type="domain" description="B3/B4 tRNA-binding" evidence="1">
    <location>
        <begin position="62"/>
        <end position="212"/>
    </location>
</feature>
<evidence type="ECO:0000259" key="1">
    <source>
        <dbReference type="SMART" id="SM00873"/>
    </source>
</evidence>
<dbReference type="STRING" id="1637975.AN957_07805"/>
<dbReference type="SMART" id="SM00873">
    <property type="entry name" value="B3_4"/>
    <property type="match status" value="1"/>
</dbReference>
<accession>A0A0Q3QLG9</accession>
<dbReference type="EMBL" id="LJIX01000006">
    <property type="protein sequence ID" value="KQL18480.1"/>
    <property type="molecule type" value="Genomic_DNA"/>
</dbReference>
<dbReference type="Proteomes" id="UP000050996">
    <property type="component" value="Unassembled WGS sequence"/>
</dbReference>
<dbReference type="Pfam" id="PF03483">
    <property type="entry name" value="B3_4"/>
    <property type="match status" value="1"/>
</dbReference>
<protein>
    <submittedName>
        <fullName evidence="2">tRNA synthetase subunit beta</fullName>
    </submittedName>
</protein>
<dbReference type="PATRIC" id="fig|1637975.4.peg.1299"/>